<dbReference type="InterPro" id="IPR012337">
    <property type="entry name" value="RNaseH-like_sf"/>
</dbReference>
<feature type="domain" description="RNase H type-1" evidence="1">
    <location>
        <begin position="278"/>
        <end position="406"/>
    </location>
</feature>
<dbReference type="CDD" id="cd09276">
    <property type="entry name" value="Rnase_HI_RT_non_LTR"/>
    <property type="match status" value="1"/>
</dbReference>
<dbReference type="InterPro" id="IPR002156">
    <property type="entry name" value="RNaseH_domain"/>
</dbReference>
<dbReference type="GO" id="GO:0004523">
    <property type="term" value="F:RNA-DNA hybrid ribonuclease activity"/>
    <property type="evidence" value="ECO:0007669"/>
    <property type="project" value="InterPro"/>
</dbReference>
<organism evidence="2 3">
    <name type="scientific">Araneus ventricosus</name>
    <name type="common">Orbweaver spider</name>
    <name type="synonym">Epeira ventricosa</name>
    <dbReference type="NCBI Taxonomy" id="182803"/>
    <lineage>
        <taxon>Eukaryota</taxon>
        <taxon>Metazoa</taxon>
        <taxon>Ecdysozoa</taxon>
        <taxon>Arthropoda</taxon>
        <taxon>Chelicerata</taxon>
        <taxon>Arachnida</taxon>
        <taxon>Araneae</taxon>
        <taxon>Araneomorphae</taxon>
        <taxon>Entelegynae</taxon>
        <taxon>Araneoidea</taxon>
        <taxon>Araneidae</taxon>
        <taxon>Araneus</taxon>
    </lineage>
</organism>
<dbReference type="EMBL" id="BGPR01009863">
    <property type="protein sequence ID" value="GBN42799.1"/>
    <property type="molecule type" value="Genomic_DNA"/>
</dbReference>
<dbReference type="SUPFAM" id="SSF53098">
    <property type="entry name" value="Ribonuclease H-like"/>
    <property type="match status" value="1"/>
</dbReference>
<protein>
    <recommendedName>
        <fullName evidence="1">RNase H type-1 domain-containing protein</fullName>
    </recommendedName>
</protein>
<dbReference type="OrthoDB" id="6507932at2759"/>
<evidence type="ECO:0000313" key="2">
    <source>
        <dbReference type="EMBL" id="GBN42799.1"/>
    </source>
</evidence>
<keyword evidence="3" id="KW-1185">Reference proteome</keyword>
<accession>A0A4Y2NVT0</accession>
<dbReference type="GO" id="GO:0003676">
    <property type="term" value="F:nucleic acid binding"/>
    <property type="evidence" value="ECO:0007669"/>
    <property type="project" value="InterPro"/>
</dbReference>
<name>A0A4Y2NVT0_ARAVE</name>
<dbReference type="InterPro" id="IPR036397">
    <property type="entry name" value="RNaseH_sf"/>
</dbReference>
<dbReference type="PROSITE" id="PS50879">
    <property type="entry name" value="RNASE_H_1"/>
    <property type="match status" value="1"/>
</dbReference>
<dbReference type="PANTHER" id="PTHR33332">
    <property type="entry name" value="REVERSE TRANSCRIPTASE DOMAIN-CONTAINING PROTEIN"/>
    <property type="match status" value="1"/>
</dbReference>
<dbReference type="Proteomes" id="UP000499080">
    <property type="component" value="Unassembled WGS sequence"/>
</dbReference>
<sequence length="520" mass="60122">MSFVVRQIQTAISRITEWADKNGFVFSVSKTKCMHFCRRRGLNPDPEILLNGSVIPVVSEEKFLGVLLDSKLTFRPNVSNLKKKCNKALGLLKVISSKSWGADYFSLQKIYKSLVLSKLDYCSIVYGSAVKTVLQSLDSVHHQGLRIISGAFRTSPVQSLYVITGELPLQLRRDKQCIKYYFKVKGNRRHPMYDRMLNPIFGLLYANKPSCIPPFGHRIRKILSCHSIENFMPLPEEEPPPPWSNFNVCTIDDLNNLPKQDTPHFVYLQLFYFHRQCYKDFNTAYTDGSKAENRVGSAAVFNNLTKSERLNSYCNVFTSEIYAIFMILSQLRFCNAKKWIIYTDSRSSLEALLHISRQSHPLVNKVFNLYTSLLEEGYSILFCWIPGHMGIIGNEKADNAAREARRISWPYVPLPDIDRILKSKIRRSWQEIWDAQINNKLHFIQPSVGGFKASNFNRNINVKLVRLRIRHTYFTHQNLLHSELTPTCQTCNANYTVRHILSECEIFNNCRIKWFGKAHP</sequence>
<dbReference type="Pfam" id="PF00075">
    <property type="entry name" value="RNase_H"/>
    <property type="match status" value="1"/>
</dbReference>
<gene>
    <name evidence="2" type="ORF">AVEN_236500_1</name>
</gene>
<evidence type="ECO:0000313" key="3">
    <source>
        <dbReference type="Proteomes" id="UP000499080"/>
    </source>
</evidence>
<dbReference type="AlphaFoldDB" id="A0A4Y2NVT0"/>
<comment type="caution">
    <text evidence="2">The sequence shown here is derived from an EMBL/GenBank/DDBJ whole genome shotgun (WGS) entry which is preliminary data.</text>
</comment>
<dbReference type="Gene3D" id="3.30.420.10">
    <property type="entry name" value="Ribonuclease H-like superfamily/Ribonuclease H"/>
    <property type="match status" value="1"/>
</dbReference>
<proteinExistence type="predicted"/>
<evidence type="ECO:0000259" key="1">
    <source>
        <dbReference type="PROSITE" id="PS50879"/>
    </source>
</evidence>
<reference evidence="2 3" key="1">
    <citation type="journal article" date="2019" name="Sci. Rep.">
        <title>Orb-weaving spider Araneus ventricosus genome elucidates the spidroin gene catalogue.</title>
        <authorList>
            <person name="Kono N."/>
            <person name="Nakamura H."/>
            <person name="Ohtoshi R."/>
            <person name="Moran D.A.P."/>
            <person name="Shinohara A."/>
            <person name="Yoshida Y."/>
            <person name="Fujiwara M."/>
            <person name="Mori M."/>
            <person name="Tomita M."/>
            <person name="Arakawa K."/>
        </authorList>
    </citation>
    <scope>NUCLEOTIDE SEQUENCE [LARGE SCALE GENOMIC DNA]</scope>
</reference>